<reference evidence="1 2" key="1">
    <citation type="journal article" date="2016" name="Eur. J. Clin. Microbiol. Infect. Dis.">
        <title>Whole genome sequencing as a tool for phylogenetic analysis of clinical strains of Mitis group streptococci.</title>
        <authorList>
            <person name="Rasmussen L.H."/>
            <person name="Dargis R."/>
            <person name="Hojholt K."/>
            <person name="Christensen J.J."/>
            <person name="Skovgaard O."/>
            <person name="Justesen U.S."/>
            <person name="Rosenvinge F.S."/>
            <person name="Moser C."/>
            <person name="Lukjancenko O."/>
            <person name="Rasmussen S."/>
            <person name="Nielsen X.C."/>
        </authorList>
    </citation>
    <scope>NUCLEOTIDE SEQUENCE [LARGE SCALE GENOMIC DNA]</scope>
    <source>
        <strain evidence="1 2">OD_314165_09</strain>
    </source>
</reference>
<evidence type="ECO:0000313" key="2">
    <source>
        <dbReference type="Proteomes" id="UP000193030"/>
    </source>
</evidence>
<dbReference type="AlphaFoldDB" id="A0A1X1GFV1"/>
<sequence length="125" mass="14580">MYIDLETEMYLQKLEGDIRSQLYWGVVPEIPIEWQPNQLGFYLSDPISLPAFLTKLRVLEKGFAFDYVETNVFKRKITVFAINESKEKFIAKIEKLLTCQSRGEMCEILLYILATPVTYINEAIC</sequence>
<proteinExistence type="predicted"/>
<dbReference type="Proteomes" id="UP000193030">
    <property type="component" value="Unassembled WGS sequence"/>
</dbReference>
<dbReference type="RefSeq" id="WP_084875309.1">
    <property type="nucleotide sequence ID" value="NZ_NCUG01000018.1"/>
</dbReference>
<organism evidence="1 2">
    <name type="scientific">Streptococcus oralis subsp. tigurinus</name>
    <dbReference type="NCBI Taxonomy" id="1077464"/>
    <lineage>
        <taxon>Bacteria</taxon>
        <taxon>Bacillati</taxon>
        <taxon>Bacillota</taxon>
        <taxon>Bacilli</taxon>
        <taxon>Lactobacillales</taxon>
        <taxon>Streptococcaceae</taxon>
        <taxon>Streptococcus</taxon>
    </lineage>
</organism>
<accession>A0A1X1GFV1</accession>
<gene>
    <name evidence="1" type="ORF">B7725_06830</name>
</gene>
<dbReference type="EMBL" id="NCUG01000018">
    <property type="protein sequence ID" value="ORO45574.1"/>
    <property type="molecule type" value="Genomic_DNA"/>
</dbReference>
<name>A0A1X1GFV1_STROR</name>
<protein>
    <submittedName>
        <fullName evidence="1">Uncharacterized protein</fullName>
    </submittedName>
</protein>
<comment type="caution">
    <text evidence="1">The sequence shown here is derived from an EMBL/GenBank/DDBJ whole genome shotgun (WGS) entry which is preliminary data.</text>
</comment>
<evidence type="ECO:0000313" key="1">
    <source>
        <dbReference type="EMBL" id="ORO45574.1"/>
    </source>
</evidence>